<name>A0A812Z4Q5_9DINO</name>
<sequence>CINTPYHFTQSGGVVSLEGCKASREGGGIFSRGNIPMEETATLTIRDSQAERGGGIMTTWINNKARGLKPLMLEASLCNVSLRLLSLIPRVED</sequence>
<evidence type="ECO:0000313" key="2">
    <source>
        <dbReference type="Proteomes" id="UP000601435"/>
    </source>
</evidence>
<organism evidence="1 2">
    <name type="scientific">Symbiodinium necroappetens</name>
    <dbReference type="NCBI Taxonomy" id="1628268"/>
    <lineage>
        <taxon>Eukaryota</taxon>
        <taxon>Sar</taxon>
        <taxon>Alveolata</taxon>
        <taxon>Dinophyceae</taxon>
        <taxon>Suessiales</taxon>
        <taxon>Symbiodiniaceae</taxon>
        <taxon>Symbiodinium</taxon>
    </lineage>
</organism>
<keyword evidence="2" id="KW-1185">Reference proteome</keyword>
<accession>A0A812Z4Q5</accession>
<dbReference type="EMBL" id="CAJNJA010045520">
    <property type="protein sequence ID" value="CAE7810161.1"/>
    <property type="molecule type" value="Genomic_DNA"/>
</dbReference>
<evidence type="ECO:0000313" key="1">
    <source>
        <dbReference type="EMBL" id="CAE7810161.1"/>
    </source>
</evidence>
<protein>
    <submittedName>
        <fullName evidence="1">Uncharacterized protein</fullName>
    </submittedName>
</protein>
<feature type="non-terminal residue" evidence="1">
    <location>
        <position position="93"/>
    </location>
</feature>
<dbReference type="Proteomes" id="UP000601435">
    <property type="component" value="Unassembled WGS sequence"/>
</dbReference>
<comment type="caution">
    <text evidence="1">The sequence shown here is derived from an EMBL/GenBank/DDBJ whole genome shotgun (WGS) entry which is preliminary data.</text>
</comment>
<gene>
    <name evidence="1" type="ORF">SNEC2469_LOCUS23989</name>
</gene>
<proteinExistence type="predicted"/>
<reference evidence="1" key="1">
    <citation type="submission" date="2021-02" db="EMBL/GenBank/DDBJ databases">
        <authorList>
            <person name="Dougan E. K."/>
            <person name="Rhodes N."/>
            <person name="Thang M."/>
            <person name="Chan C."/>
        </authorList>
    </citation>
    <scope>NUCLEOTIDE SEQUENCE</scope>
</reference>
<dbReference type="AlphaFoldDB" id="A0A812Z4Q5"/>